<proteinExistence type="predicted"/>
<name>A0ACB9MSP6_BAUVA</name>
<reference evidence="1 2" key="1">
    <citation type="journal article" date="2022" name="DNA Res.">
        <title>Chromosomal-level genome assembly of the orchid tree Bauhinia variegata (Leguminosae; Cercidoideae) supports the allotetraploid origin hypothesis of Bauhinia.</title>
        <authorList>
            <person name="Zhong Y."/>
            <person name="Chen Y."/>
            <person name="Zheng D."/>
            <person name="Pang J."/>
            <person name="Liu Y."/>
            <person name="Luo S."/>
            <person name="Meng S."/>
            <person name="Qian L."/>
            <person name="Wei D."/>
            <person name="Dai S."/>
            <person name="Zhou R."/>
        </authorList>
    </citation>
    <scope>NUCLEOTIDE SEQUENCE [LARGE SCALE GENOMIC DNA]</scope>
    <source>
        <strain evidence="1">BV-YZ2020</strain>
    </source>
</reference>
<sequence length="112" mass="12418">MGLHMVAIAKLHVQLTSHSLSPVVCGLACPLALKLLMGFRLFREAYTEALYASRLFLFRLGQIAFGRRPLATNGHRLERAIRLISQTINNSAPLHDQQLPPDTILALSMLSL</sequence>
<dbReference type="EMBL" id="CM039433">
    <property type="protein sequence ID" value="KAI4327119.1"/>
    <property type="molecule type" value="Genomic_DNA"/>
</dbReference>
<comment type="caution">
    <text evidence="1">The sequence shown here is derived from an EMBL/GenBank/DDBJ whole genome shotgun (WGS) entry which is preliminary data.</text>
</comment>
<accession>A0ACB9MSP6</accession>
<evidence type="ECO:0000313" key="2">
    <source>
        <dbReference type="Proteomes" id="UP000828941"/>
    </source>
</evidence>
<gene>
    <name evidence="1" type="ORF">L6164_019619</name>
</gene>
<evidence type="ECO:0000313" key="1">
    <source>
        <dbReference type="EMBL" id="KAI4327119.1"/>
    </source>
</evidence>
<organism evidence="1 2">
    <name type="scientific">Bauhinia variegata</name>
    <name type="common">Purple orchid tree</name>
    <name type="synonym">Phanera variegata</name>
    <dbReference type="NCBI Taxonomy" id="167791"/>
    <lineage>
        <taxon>Eukaryota</taxon>
        <taxon>Viridiplantae</taxon>
        <taxon>Streptophyta</taxon>
        <taxon>Embryophyta</taxon>
        <taxon>Tracheophyta</taxon>
        <taxon>Spermatophyta</taxon>
        <taxon>Magnoliopsida</taxon>
        <taxon>eudicotyledons</taxon>
        <taxon>Gunneridae</taxon>
        <taxon>Pentapetalae</taxon>
        <taxon>rosids</taxon>
        <taxon>fabids</taxon>
        <taxon>Fabales</taxon>
        <taxon>Fabaceae</taxon>
        <taxon>Cercidoideae</taxon>
        <taxon>Cercideae</taxon>
        <taxon>Bauhiniinae</taxon>
        <taxon>Bauhinia</taxon>
    </lineage>
</organism>
<protein>
    <submittedName>
        <fullName evidence="1">Uncharacterized protein</fullName>
    </submittedName>
</protein>
<dbReference type="Proteomes" id="UP000828941">
    <property type="component" value="Chromosome 8"/>
</dbReference>
<keyword evidence="2" id="KW-1185">Reference proteome</keyword>